<organism evidence="9 10">
    <name type="scientific">Brucella endophytica</name>
    <dbReference type="NCBI Taxonomy" id="1963359"/>
    <lineage>
        <taxon>Bacteria</taxon>
        <taxon>Pseudomonadati</taxon>
        <taxon>Pseudomonadota</taxon>
        <taxon>Alphaproteobacteria</taxon>
        <taxon>Hyphomicrobiales</taxon>
        <taxon>Brucellaceae</taxon>
        <taxon>Brucella/Ochrobactrum group</taxon>
        <taxon>Brucella</taxon>
    </lineage>
</organism>
<feature type="domain" description="Alcohol dehydrogenase-like C-terminal" evidence="7">
    <location>
        <begin position="122"/>
        <end position="247"/>
    </location>
</feature>
<dbReference type="PROSITE" id="PS00059">
    <property type="entry name" value="ADH_ZINC"/>
    <property type="match status" value="1"/>
</dbReference>
<name>A0A916SMA2_9HYPH</name>
<evidence type="ECO:0000259" key="8">
    <source>
        <dbReference type="Pfam" id="PF08240"/>
    </source>
</evidence>
<dbReference type="PANTHER" id="PTHR43161:SF9">
    <property type="entry name" value="SORBITOL DEHYDROGENASE"/>
    <property type="match status" value="1"/>
</dbReference>
<evidence type="ECO:0000256" key="3">
    <source>
        <dbReference type="ARBA" id="ARBA00022723"/>
    </source>
</evidence>
<keyword evidence="10" id="KW-1185">Reference proteome</keyword>
<dbReference type="Proteomes" id="UP000646478">
    <property type="component" value="Unassembled WGS sequence"/>
</dbReference>
<comment type="cofactor">
    <cofactor evidence="1 6">
        <name>Zn(2+)</name>
        <dbReference type="ChEBI" id="CHEBI:29105"/>
    </cofactor>
</comment>
<gene>
    <name evidence="9" type="primary">idnD</name>
    <name evidence="9" type="ORF">GCM10011491_35790</name>
</gene>
<dbReference type="InterPro" id="IPR013149">
    <property type="entry name" value="ADH-like_C"/>
</dbReference>
<keyword evidence="3 6" id="KW-0479">Metal-binding</keyword>
<dbReference type="InterPro" id="IPR011032">
    <property type="entry name" value="GroES-like_sf"/>
</dbReference>
<dbReference type="InterPro" id="IPR013154">
    <property type="entry name" value="ADH-like_N"/>
</dbReference>
<evidence type="ECO:0000259" key="7">
    <source>
        <dbReference type="Pfam" id="PF00107"/>
    </source>
</evidence>
<evidence type="ECO:0000256" key="2">
    <source>
        <dbReference type="ARBA" id="ARBA00008072"/>
    </source>
</evidence>
<reference evidence="9" key="2">
    <citation type="submission" date="2020-09" db="EMBL/GenBank/DDBJ databases">
        <authorList>
            <person name="Sun Q."/>
            <person name="Zhou Y."/>
        </authorList>
    </citation>
    <scope>NUCLEOTIDE SEQUENCE</scope>
    <source>
        <strain evidence="9">CGMCC 1.15082</strain>
    </source>
</reference>
<reference evidence="9" key="1">
    <citation type="journal article" date="2014" name="Int. J. Syst. Evol. Microbiol.">
        <title>Complete genome sequence of Corynebacterium casei LMG S-19264T (=DSM 44701T), isolated from a smear-ripened cheese.</title>
        <authorList>
            <consortium name="US DOE Joint Genome Institute (JGI-PGF)"/>
            <person name="Walter F."/>
            <person name="Albersmeier A."/>
            <person name="Kalinowski J."/>
            <person name="Ruckert C."/>
        </authorList>
    </citation>
    <scope>NUCLEOTIDE SEQUENCE</scope>
    <source>
        <strain evidence="9">CGMCC 1.15082</strain>
    </source>
</reference>
<dbReference type="AlphaFoldDB" id="A0A916SMA2"/>
<dbReference type="InterPro" id="IPR036291">
    <property type="entry name" value="NAD(P)-bd_dom_sf"/>
</dbReference>
<sequence>MALGHEIAGTIDKVGSGVLHLVAGMRVAVNPAGPCNVCEYCHAGTHNQCLDMQFMGSAMRMPHTQGGFRQRVTVNAFQAIPIADTMTMAEAAVAEPLAVCLHAARRAGSLMGRRVLVTGAGPIGCLAVLVARFSGASEIVATDIGEFALKTARACGATATINTTEEPDGLQPWCKGKGTFDVLFEASGNPAALLSALPALRAGGIIVQLGLGGDITLPINVLVAKELQLRGTFRFDTEFQLAIDLMSQGLIDVKPLITHSLPFERAVQAFDIASDRTSAMKVQLEFPG</sequence>
<dbReference type="Pfam" id="PF08240">
    <property type="entry name" value="ADH_N"/>
    <property type="match status" value="1"/>
</dbReference>
<dbReference type="GO" id="GO:0016491">
    <property type="term" value="F:oxidoreductase activity"/>
    <property type="evidence" value="ECO:0007669"/>
    <property type="project" value="UniProtKB-KW"/>
</dbReference>
<evidence type="ECO:0000256" key="5">
    <source>
        <dbReference type="ARBA" id="ARBA00023002"/>
    </source>
</evidence>
<accession>A0A916SMA2</accession>
<dbReference type="GO" id="GO:0008270">
    <property type="term" value="F:zinc ion binding"/>
    <property type="evidence" value="ECO:0007669"/>
    <property type="project" value="InterPro"/>
</dbReference>
<keyword evidence="4 6" id="KW-0862">Zinc</keyword>
<dbReference type="SUPFAM" id="SSF50129">
    <property type="entry name" value="GroES-like"/>
    <property type="match status" value="1"/>
</dbReference>
<dbReference type="PANTHER" id="PTHR43161">
    <property type="entry name" value="SORBITOL DEHYDROGENASE"/>
    <property type="match status" value="1"/>
</dbReference>
<proteinExistence type="inferred from homology"/>
<evidence type="ECO:0000256" key="6">
    <source>
        <dbReference type="RuleBase" id="RU361277"/>
    </source>
</evidence>
<dbReference type="Pfam" id="PF00107">
    <property type="entry name" value="ADH_zinc_N"/>
    <property type="match status" value="1"/>
</dbReference>
<dbReference type="Gene3D" id="3.90.180.10">
    <property type="entry name" value="Medium-chain alcohol dehydrogenases, catalytic domain"/>
    <property type="match status" value="1"/>
</dbReference>
<protein>
    <submittedName>
        <fullName evidence="9">L-idonate 5-dehydrogenase</fullName>
    </submittedName>
</protein>
<dbReference type="Gene3D" id="3.40.50.720">
    <property type="entry name" value="NAD(P)-binding Rossmann-like Domain"/>
    <property type="match status" value="1"/>
</dbReference>
<evidence type="ECO:0000256" key="1">
    <source>
        <dbReference type="ARBA" id="ARBA00001947"/>
    </source>
</evidence>
<keyword evidence="5" id="KW-0560">Oxidoreductase</keyword>
<comment type="caution">
    <text evidence="9">The sequence shown here is derived from an EMBL/GenBank/DDBJ whole genome shotgun (WGS) entry which is preliminary data.</text>
</comment>
<dbReference type="SUPFAM" id="SSF51735">
    <property type="entry name" value="NAD(P)-binding Rossmann-fold domains"/>
    <property type="match status" value="1"/>
</dbReference>
<evidence type="ECO:0000256" key="4">
    <source>
        <dbReference type="ARBA" id="ARBA00022833"/>
    </source>
</evidence>
<dbReference type="EMBL" id="BMHH01000017">
    <property type="protein sequence ID" value="GGB04498.1"/>
    <property type="molecule type" value="Genomic_DNA"/>
</dbReference>
<feature type="domain" description="Alcohol dehydrogenase-like N-terminal" evidence="8">
    <location>
        <begin position="2"/>
        <end position="83"/>
    </location>
</feature>
<evidence type="ECO:0000313" key="9">
    <source>
        <dbReference type="EMBL" id="GGB04498.1"/>
    </source>
</evidence>
<comment type="similarity">
    <text evidence="2 6">Belongs to the zinc-containing alcohol dehydrogenase family.</text>
</comment>
<dbReference type="CDD" id="cd08232">
    <property type="entry name" value="idonate-5-DH"/>
    <property type="match status" value="1"/>
</dbReference>
<dbReference type="InterPro" id="IPR002328">
    <property type="entry name" value="ADH_Zn_CS"/>
</dbReference>
<evidence type="ECO:0000313" key="10">
    <source>
        <dbReference type="Proteomes" id="UP000646478"/>
    </source>
</evidence>